<comment type="caution">
    <text evidence="7">The sequence shown here is derived from an EMBL/GenBank/DDBJ whole genome shotgun (WGS) entry which is preliminary data.</text>
</comment>
<evidence type="ECO:0000256" key="1">
    <source>
        <dbReference type="ARBA" id="ARBA00004141"/>
    </source>
</evidence>
<dbReference type="AlphaFoldDB" id="A0A9Q0S7Y1"/>
<keyword evidence="4 6" id="KW-1133">Transmembrane helix</keyword>
<dbReference type="GO" id="GO:0007605">
    <property type="term" value="P:sensory perception of sound"/>
    <property type="evidence" value="ECO:0007669"/>
    <property type="project" value="UniProtKB-ARBA"/>
</dbReference>
<keyword evidence="8" id="KW-1185">Reference proteome</keyword>
<proteinExistence type="inferred from homology"/>
<evidence type="ECO:0000256" key="3">
    <source>
        <dbReference type="ARBA" id="ARBA00022692"/>
    </source>
</evidence>
<comment type="subcellular location">
    <subcellularLocation>
        <location evidence="1">Membrane</location>
        <topology evidence="1">Multi-pass membrane protein</topology>
    </subcellularLocation>
</comment>
<feature type="transmembrane region" description="Helical" evidence="6">
    <location>
        <begin position="7"/>
        <end position="27"/>
    </location>
</feature>
<dbReference type="Gene3D" id="1.20.140.150">
    <property type="match status" value="1"/>
</dbReference>
<dbReference type="InterPro" id="IPR026748">
    <property type="entry name" value="Clarin"/>
</dbReference>
<name>A0A9Q0S7Y1_9DIPT</name>
<sequence length="300" mass="33829">MSIKTRSLIFATFFGSVIVLGFLVAALTTDYWIYAEAKRHTNGTIAKEPSGKVNFGLFMGYKDLNIGYGVRPEYIYVMDFMKSEPDSMNYYLWLGAALGVGFGLLASAIAAIASVLKSASLSEKRGTLILLFISNVASENKAIRRDRTTGIDRLSKCFNKRGSENSPRSVDRHDVDDGSTRLTSYCALVVAYKVNLRMSPNMHAKNTLSQILAFICWLVQFYQYLTHNVLTAYDRDIHWYSHGLASLGHSFYFVIVGIIFVFINLTLLIIAVRMERRERLKSMHDDPAYDEKAQGAIMLY</sequence>
<comment type="similarity">
    <text evidence="2">Belongs to the clarin family.</text>
</comment>
<evidence type="ECO:0000313" key="8">
    <source>
        <dbReference type="Proteomes" id="UP001151699"/>
    </source>
</evidence>
<accession>A0A9Q0S7Y1</accession>
<organism evidence="7 8">
    <name type="scientific">Pseudolycoriella hygida</name>
    <dbReference type="NCBI Taxonomy" id="35572"/>
    <lineage>
        <taxon>Eukaryota</taxon>
        <taxon>Metazoa</taxon>
        <taxon>Ecdysozoa</taxon>
        <taxon>Arthropoda</taxon>
        <taxon>Hexapoda</taxon>
        <taxon>Insecta</taxon>
        <taxon>Pterygota</taxon>
        <taxon>Neoptera</taxon>
        <taxon>Endopterygota</taxon>
        <taxon>Diptera</taxon>
        <taxon>Nematocera</taxon>
        <taxon>Sciaroidea</taxon>
        <taxon>Sciaridae</taxon>
        <taxon>Pseudolycoriella</taxon>
    </lineage>
</organism>
<dbReference type="GO" id="GO:0016020">
    <property type="term" value="C:membrane"/>
    <property type="evidence" value="ECO:0007669"/>
    <property type="project" value="UniProtKB-SubCell"/>
</dbReference>
<feature type="transmembrane region" description="Helical" evidence="6">
    <location>
        <begin position="90"/>
        <end position="116"/>
    </location>
</feature>
<keyword evidence="3 6" id="KW-0812">Transmembrane</keyword>
<dbReference type="EMBL" id="WJQU01000001">
    <property type="protein sequence ID" value="KAJ6646760.1"/>
    <property type="molecule type" value="Genomic_DNA"/>
</dbReference>
<gene>
    <name evidence="7" type="ORF">Bhyg_01974</name>
</gene>
<feature type="transmembrane region" description="Helical" evidence="6">
    <location>
        <begin position="207"/>
        <end position="225"/>
    </location>
</feature>
<evidence type="ECO:0000256" key="5">
    <source>
        <dbReference type="ARBA" id="ARBA00023136"/>
    </source>
</evidence>
<dbReference type="PANTHER" id="PTHR31548:SF1">
    <property type="entry name" value="LD47387P"/>
    <property type="match status" value="1"/>
</dbReference>
<evidence type="ECO:0000256" key="2">
    <source>
        <dbReference type="ARBA" id="ARBA00005787"/>
    </source>
</evidence>
<dbReference type="Proteomes" id="UP001151699">
    <property type="component" value="Chromosome A"/>
</dbReference>
<evidence type="ECO:0000313" key="7">
    <source>
        <dbReference type="EMBL" id="KAJ6646760.1"/>
    </source>
</evidence>
<evidence type="ECO:0000256" key="4">
    <source>
        <dbReference type="ARBA" id="ARBA00022989"/>
    </source>
</evidence>
<evidence type="ECO:0000256" key="6">
    <source>
        <dbReference type="SAM" id="Phobius"/>
    </source>
</evidence>
<dbReference type="PANTHER" id="PTHR31548">
    <property type="entry name" value="CLARIN"/>
    <property type="match status" value="1"/>
</dbReference>
<reference evidence="7" key="1">
    <citation type="submission" date="2022-07" db="EMBL/GenBank/DDBJ databases">
        <authorList>
            <person name="Trinca V."/>
            <person name="Uliana J.V.C."/>
            <person name="Torres T.T."/>
            <person name="Ward R.J."/>
            <person name="Monesi N."/>
        </authorList>
    </citation>
    <scope>NUCLEOTIDE SEQUENCE</scope>
    <source>
        <strain evidence="7">HSMRA1968</strain>
        <tissue evidence="7">Whole embryos</tissue>
    </source>
</reference>
<dbReference type="OrthoDB" id="10012538at2759"/>
<keyword evidence="5 6" id="KW-0472">Membrane</keyword>
<protein>
    <submittedName>
        <fullName evidence="7">Uncharacterized protein</fullName>
    </submittedName>
</protein>
<feature type="transmembrane region" description="Helical" evidence="6">
    <location>
        <begin position="251"/>
        <end position="272"/>
    </location>
</feature>